<evidence type="ECO:0000256" key="4">
    <source>
        <dbReference type="ARBA" id="ARBA00022679"/>
    </source>
</evidence>
<evidence type="ECO:0000256" key="3">
    <source>
        <dbReference type="ARBA" id="ARBA00022553"/>
    </source>
</evidence>
<dbReference type="InterPro" id="IPR003594">
    <property type="entry name" value="HATPase_dom"/>
</dbReference>
<protein>
    <recommendedName>
        <fullName evidence="10">Virulence sensor protein BvgS</fullName>
        <ecNumber evidence="2">2.7.13.3</ecNumber>
    </recommendedName>
</protein>
<dbReference type="SMART" id="SM00387">
    <property type="entry name" value="HATPase_c"/>
    <property type="match status" value="1"/>
</dbReference>
<dbReference type="SUPFAM" id="SSF55874">
    <property type="entry name" value="ATPase domain of HSP90 chaperone/DNA topoisomerase II/histidine kinase"/>
    <property type="match status" value="1"/>
</dbReference>
<dbReference type="Pfam" id="PF02518">
    <property type="entry name" value="HATPase_c"/>
    <property type="match status" value="1"/>
</dbReference>
<dbReference type="InterPro" id="IPR036890">
    <property type="entry name" value="HATPase_C_sf"/>
</dbReference>
<keyword evidence="11" id="KW-0812">Transmembrane</keyword>
<dbReference type="PROSITE" id="PS50109">
    <property type="entry name" value="HIS_KIN"/>
    <property type="match status" value="1"/>
</dbReference>
<keyword evidence="3" id="KW-0597">Phosphoprotein</keyword>
<dbReference type="PANTHER" id="PTHR43047:SF72">
    <property type="entry name" value="OSMOSENSING HISTIDINE PROTEIN KINASE SLN1"/>
    <property type="match status" value="1"/>
</dbReference>
<keyword evidence="4" id="KW-0808">Transferase</keyword>
<evidence type="ECO:0000256" key="5">
    <source>
        <dbReference type="ARBA" id="ARBA00022729"/>
    </source>
</evidence>
<evidence type="ECO:0000256" key="1">
    <source>
        <dbReference type="ARBA" id="ARBA00000085"/>
    </source>
</evidence>
<dbReference type="InterPro" id="IPR054327">
    <property type="entry name" value="His-kinase-like_sensor"/>
</dbReference>
<gene>
    <name evidence="13" type="ORF">EV671_103241</name>
</gene>
<keyword evidence="5" id="KW-0732">Signal</keyword>
<dbReference type="Gene3D" id="3.30.450.20">
    <property type="entry name" value="PAS domain"/>
    <property type="match status" value="2"/>
</dbReference>
<dbReference type="InterPro" id="IPR036097">
    <property type="entry name" value="HisK_dim/P_sf"/>
</dbReference>
<dbReference type="Proteomes" id="UP000295110">
    <property type="component" value="Unassembled WGS sequence"/>
</dbReference>
<dbReference type="InterPro" id="IPR005467">
    <property type="entry name" value="His_kinase_dom"/>
</dbReference>
<evidence type="ECO:0000256" key="6">
    <source>
        <dbReference type="ARBA" id="ARBA00022777"/>
    </source>
</evidence>
<dbReference type="GO" id="GO:0000155">
    <property type="term" value="F:phosphorelay sensor kinase activity"/>
    <property type="evidence" value="ECO:0007669"/>
    <property type="project" value="InterPro"/>
</dbReference>
<keyword evidence="7" id="KW-0902">Two-component regulatory system</keyword>
<sequence>MVLLFAAFALIVAWGSVAAVLGLKRRDALQAQDQQGRNLARVLSEQTLRVLAAADQAMLRVVQDHGAAQLRPEDLIRFANETGLAPLILVQLSLVDAQGVLVGSNLDPSGRKNGRIDLSDREHVKAHLGQPDRPADQDRLFVGRPVLGKVSNRWTIQLSRALRDANGHIDGVIVASLDPSYFERVYADVDVGQTGSVALIGQDMNVRARVIGGKPDGMGRQLPPGSALGQHLGEPEGNYRSTSSLDGVRRIYAFRHVAGLPLLTLVSIGEEEALRDWRATRDGMIGLTAVLSLAIVASAVLFVTGLRRLEQSHDALKISEAEALAANQAKSEFLAAISHELRTPLTSIRGYAELMEQRLQEPRYREAAGLIRKGAEHLNKLLTEILDLAKVEAGSMQLSPEPVDLQQLLNGTADFFALSAQSKGLTLTQEFDPALPPAILCDGLRLKQILNNLLSNAIKFTEQGGVRLRMARDGDSLLVQVIDTGPGIPAEKHAQIFEKFRQGDASVSYQHGGTGLGLALSRALAELMHGQLGIEPSVGTGACFSLRLPLLLP</sequence>
<feature type="transmembrane region" description="Helical" evidence="11">
    <location>
        <begin position="284"/>
        <end position="303"/>
    </location>
</feature>
<dbReference type="EMBL" id="SMBU01000032">
    <property type="protein sequence ID" value="TCU89862.1"/>
    <property type="molecule type" value="Genomic_DNA"/>
</dbReference>
<evidence type="ECO:0000256" key="9">
    <source>
        <dbReference type="ARBA" id="ARBA00058004"/>
    </source>
</evidence>
<dbReference type="Pfam" id="PF00512">
    <property type="entry name" value="HisKA"/>
    <property type="match status" value="1"/>
</dbReference>
<dbReference type="InterPro" id="IPR003661">
    <property type="entry name" value="HisK_dim/P_dom"/>
</dbReference>
<keyword evidence="11" id="KW-1133">Transmembrane helix</keyword>
<keyword evidence="11" id="KW-0472">Membrane</keyword>
<dbReference type="SMART" id="SM00388">
    <property type="entry name" value="HisKA"/>
    <property type="match status" value="1"/>
</dbReference>
<dbReference type="OrthoDB" id="567977at2"/>
<accession>A0A4R3UJS5</accession>
<evidence type="ECO:0000313" key="14">
    <source>
        <dbReference type="Proteomes" id="UP000295110"/>
    </source>
</evidence>
<evidence type="ECO:0000313" key="13">
    <source>
        <dbReference type="EMBL" id="TCU89862.1"/>
    </source>
</evidence>
<evidence type="ECO:0000256" key="2">
    <source>
        <dbReference type="ARBA" id="ARBA00012438"/>
    </source>
</evidence>
<dbReference type="PANTHER" id="PTHR43047">
    <property type="entry name" value="TWO-COMPONENT HISTIDINE PROTEIN KINASE"/>
    <property type="match status" value="1"/>
</dbReference>
<comment type="caution">
    <text evidence="13">The sequence shown here is derived from an EMBL/GenBank/DDBJ whole genome shotgun (WGS) entry which is preliminary data.</text>
</comment>
<reference evidence="13 14" key="1">
    <citation type="submission" date="2019-03" db="EMBL/GenBank/DDBJ databases">
        <title>Genomic Encyclopedia of Type Strains, Phase IV (KMG-IV): sequencing the most valuable type-strain genomes for metagenomic binning, comparative biology and taxonomic classification.</title>
        <authorList>
            <person name="Goeker M."/>
        </authorList>
    </citation>
    <scope>NUCLEOTIDE SEQUENCE [LARGE SCALE GENOMIC DNA]</scope>
    <source>
        <strain evidence="13 14">DSM 654</strain>
    </source>
</reference>
<dbReference type="Gene3D" id="3.30.565.10">
    <property type="entry name" value="Histidine kinase-like ATPase, C-terminal domain"/>
    <property type="match status" value="1"/>
</dbReference>
<dbReference type="CDD" id="cd12914">
    <property type="entry name" value="PDC1_DGC_like"/>
    <property type="match status" value="1"/>
</dbReference>
<dbReference type="SUPFAM" id="SSF47384">
    <property type="entry name" value="Homodimeric domain of signal transducing histidine kinase"/>
    <property type="match status" value="1"/>
</dbReference>
<dbReference type="CDD" id="cd12915">
    <property type="entry name" value="PDC2_DGC_like"/>
    <property type="match status" value="1"/>
</dbReference>
<keyword evidence="6 13" id="KW-0418">Kinase</keyword>
<organism evidence="13 14">
    <name type="scientific">Roseateles saccharophilus</name>
    <name type="common">Pseudomonas saccharophila</name>
    <dbReference type="NCBI Taxonomy" id="304"/>
    <lineage>
        <taxon>Bacteria</taxon>
        <taxon>Pseudomonadati</taxon>
        <taxon>Pseudomonadota</taxon>
        <taxon>Betaproteobacteria</taxon>
        <taxon>Burkholderiales</taxon>
        <taxon>Sphaerotilaceae</taxon>
        <taxon>Roseateles</taxon>
    </lineage>
</organism>
<dbReference type="CDD" id="cd16922">
    <property type="entry name" value="HATPase_EvgS-ArcB-TorS-like"/>
    <property type="match status" value="1"/>
</dbReference>
<evidence type="ECO:0000256" key="7">
    <source>
        <dbReference type="ARBA" id="ARBA00023012"/>
    </source>
</evidence>
<comment type="catalytic activity">
    <reaction evidence="1">
        <text>ATP + protein L-histidine = ADP + protein N-phospho-L-histidine.</text>
        <dbReference type="EC" id="2.7.13.3"/>
    </reaction>
</comment>
<dbReference type="InterPro" id="IPR004358">
    <property type="entry name" value="Sig_transdc_His_kin-like_C"/>
</dbReference>
<dbReference type="GO" id="GO:0009927">
    <property type="term" value="F:histidine phosphotransfer kinase activity"/>
    <property type="evidence" value="ECO:0007669"/>
    <property type="project" value="TreeGrafter"/>
</dbReference>
<keyword evidence="14" id="KW-1185">Reference proteome</keyword>
<dbReference type="PRINTS" id="PR00344">
    <property type="entry name" value="BCTRLSENSOR"/>
</dbReference>
<dbReference type="Pfam" id="PF22588">
    <property type="entry name" value="dCache_1_like"/>
    <property type="match status" value="1"/>
</dbReference>
<dbReference type="Gene3D" id="1.10.287.130">
    <property type="match status" value="1"/>
</dbReference>
<dbReference type="GO" id="GO:0005886">
    <property type="term" value="C:plasma membrane"/>
    <property type="evidence" value="ECO:0007669"/>
    <property type="project" value="TreeGrafter"/>
</dbReference>
<proteinExistence type="predicted"/>
<feature type="domain" description="Histidine kinase" evidence="12">
    <location>
        <begin position="336"/>
        <end position="552"/>
    </location>
</feature>
<evidence type="ECO:0000256" key="10">
    <source>
        <dbReference type="ARBA" id="ARBA00070152"/>
    </source>
</evidence>
<comment type="function">
    <text evidence="9">Member of the two-component regulatory system BvgS/BvgA. Phosphorylates BvgA via a four-step phosphorelay in response to environmental signals.</text>
</comment>
<evidence type="ECO:0000256" key="8">
    <source>
        <dbReference type="ARBA" id="ARBA00023026"/>
    </source>
</evidence>
<evidence type="ECO:0000256" key="11">
    <source>
        <dbReference type="SAM" id="Phobius"/>
    </source>
</evidence>
<dbReference type="FunFam" id="1.10.287.130:FF:000001">
    <property type="entry name" value="Two-component sensor histidine kinase"/>
    <property type="match status" value="1"/>
</dbReference>
<name>A0A4R3UJS5_ROSSA</name>
<dbReference type="AlphaFoldDB" id="A0A4R3UJS5"/>
<evidence type="ECO:0000259" key="12">
    <source>
        <dbReference type="PROSITE" id="PS50109"/>
    </source>
</evidence>
<dbReference type="EC" id="2.7.13.3" evidence="2"/>
<keyword evidence="8" id="KW-0843">Virulence</keyword>
<dbReference type="FunFam" id="3.30.565.10:FF:000010">
    <property type="entry name" value="Sensor histidine kinase RcsC"/>
    <property type="match status" value="1"/>
</dbReference>
<dbReference type="CDD" id="cd00082">
    <property type="entry name" value="HisKA"/>
    <property type="match status" value="1"/>
</dbReference>